<feature type="region of interest" description="Disordered" evidence="2">
    <location>
        <begin position="127"/>
        <end position="236"/>
    </location>
</feature>
<keyword evidence="6" id="KW-1185">Reference proteome</keyword>
<dbReference type="PANTHER" id="PTHR39160:SF6">
    <property type="entry name" value="CELL WALL-BINDING PROTEIN YOCH"/>
    <property type="match status" value="1"/>
</dbReference>
<feature type="signal peptide" evidence="3">
    <location>
        <begin position="1"/>
        <end position="19"/>
    </location>
</feature>
<dbReference type="SMART" id="SM00257">
    <property type="entry name" value="LysM"/>
    <property type="match status" value="2"/>
</dbReference>
<dbReference type="Pfam" id="PF06725">
    <property type="entry name" value="3D"/>
    <property type="match status" value="1"/>
</dbReference>
<feature type="compositionally biased region" description="Acidic residues" evidence="2">
    <location>
        <begin position="132"/>
        <end position="203"/>
    </location>
</feature>
<dbReference type="Proteomes" id="UP001597041">
    <property type="component" value="Unassembled WGS sequence"/>
</dbReference>
<proteinExistence type="predicted"/>
<dbReference type="RefSeq" id="WP_379590044.1">
    <property type="nucleotide sequence ID" value="NZ_JBHTKK010000001.1"/>
</dbReference>
<evidence type="ECO:0000313" key="6">
    <source>
        <dbReference type="Proteomes" id="UP001597041"/>
    </source>
</evidence>
<protein>
    <submittedName>
        <fullName evidence="5">LysM peptidoglycan-binding domain-containing protein</fullName>
    </submittedName>
</protein>
<feature type="compositionally biased region" description="Low complexity" evidence="2">
    <location>
        <begin position="220"/>
        <end position="230"/>
    </location>
</feature>
<dbReference type="PANTHER" id="PTHR39160">
    <property type="entry name" value="CELL WALL-BINDING PROTEIN YOCH"/>
    <property type="match status" value="1"/>
</dbReference>
<feature type="domain" description="LysM" evidence="4">
    <location>
        <begin position="27"/>
        <end position="70"/>
    </location>
</feature>
<comment type="caution">
    <text evidence="5">The sequence shown here is derived from an EMBL/GenBank/DDBJ whole genome shotgun (WGS) entry which is preliminary data.</text>
</comment>
<dbReference type="InterPro" id="IPR010611">
    <property type="entry name" value="3D_dom"/>
</dbReference>
<evidence type="ECO:0000259" key="4">
    <source>
        <dbReference type="PROSITE" id="PS51782"/>
    </source>
</evidence>
<keyword evidence="1 3" id="KW-0732">Signal</keyword>
<evidence type="ECO:0000256" key="3">
    <source>
        <dbReference type="SAM" id="SignalP"/>
    </source>
</evidence>
<sequence>MRKLVAALSAGLILTGAAATTVSADANEHKVESGESLWKIAAQYDTSVQNLLDINNLKSEVIHPKDVIKVSESDGEDGEETVYTVEKGDTLSAIAKEFDVSVDNIKEWNNLSSDVIVVGNELSINGASAEEPATEEESSEEPAEEPATEEESSEEPAEEPATEEESSEEPAEEPATEEESSEEPAEEPATEEESSEEPAEEATVEQTSNEDTSDSESEEQSSNNGSPEGETLSVEATAYTADCNGCSGVTATGKDLNADPNANVIAVDPNVIPLGSEVYVEGYGHATAADTGGAINGNKIDLHVPSQGEAEEFGRQQVDVTIVE</sequence>
<dbReference type="InterPro" id="IPR051933">
    <property type="entry name" value="Resuscitation_pf_RpfB"/>
</dbReference>
<dbReference type="Gene3D" id="2.40.40.10">
    <property type="entry name" value="RlpA-like domain"/>
    <property type="match status" value="1"/>
</dbReference>
<dbReference type="EMBL" id="JBHTKK010000001">
    <property type="protein sequence ID" value="MFD1064602.1"/>
    <property type="molecule type" value="Genomic_DNA"/>
</dbReference>
<evidence type="ECO:0000313" key="5">
    <source>
        <dbReference type="EMBL" id="MFD1064602.1"/>
    </source>
</evidence>
<name>A0ABW3NAJ7_9BACI</name>
<gene>
    <name evidence="5" type="ORF">ACFQ19_01055</name>
</gene>
<dbReference type="CDD" id="cd22786">
    <property type="entry name" value="DPBB_YuiC-like"/>
    <property type="match status" value="1"/>
</dbReference>
<feature type="chain" id="PRO_5047069292" evidence="3">
    <location>
        <begin position="20"/>
        <end position="324"/>
    </location>
</feature>
<dbReference type="CDD" id="cd00118">
    <property type="entry name" value="LysM"/>
    <property type="match status" value="2"/>
</dbReference>
<dbReference type="SUPFAM" id="SSF54106">
    <property type="entry name" value="LysM domain"/>
    <property type="match status" value="2"/>
</dbReference>
<evidence type="ECO:0000256" key="1">
    <source>
        <dbReference type="ARBA" id="ARBA00022729"/>
    </source>
</evidence>
<dbReference type="SUPFAM" id="SSF50685">
    <property type="entry name" value="Barwin-like endoglucanases"/>
    <property type="match status" value="1"/>
</dbReference>
<organism evidence="5 6">
    <name type="scientific">Oceanobacillus locisalsi</name>
    <dbReference type="NCBI Taxonomy" id="546107"/>
    <lineage>
        <taxon>Bacteria</taxon>
        <taxon>Bacillati</taxon>
        <taxon>Bacillota</taxon>
        <taxon>Bacilli</taxon>
        <taxon>Bacillales</taxon>
        <taxon>Bacillaceae</taxon>
        <taxon>Oceanobacillus</taxon>
    </lineage>
</organism>
<dbReference type="InterPro" id="IPR018392">
    <property type="entry name" value="LysM"/>
</dbReference>
<feature type="domain" description="LysM" evidence="4">
    <location>
        <begin position="81"/>
        <end position="124"/>
    </location>
</feature>
<dbReference type="Gene3D" id="3.10.350.10">
    <property type="entry name" value="LysM domain"/>
    <property type="match status" value="2"/>
</dbReference>
<evidence type="ECO:0000256" key="2">
    <source>
        <dbReference type="SAM" id="MobiDB-lite"/>
    </source>
</evidence>
<dbReference type="Pfam" id="PF01476">
    <property type="entry name" value="LysM"/>
    <property type="match status" value="2"/>
</dbReference>
<dbReference type="PROSITE" id="PS51782">
    <property type="entry name" value="LYSM"/>
    <property type="match status" value="2"/>
</dbReference>
<dbReference type="InterPro" id="IPR036779">
    <property type="entry name" value="LysM_dom_sf"/>
</dbReference>
<dbReference type="InterPro" id="IPR036908">
    <property type="entry name" value="RlpA-like_sf"/>
</dbReference>
<reference evidence="6" key="1">
    <citation type="journal article" date="2019" name="Int. J. Syst. Evol. Microbiol.">
        <title>The Global Catalogue of Microorganisms (GCM) 10K type strain sequencing project: providing services to taxonomists for standard genome sequencing and annotation.</title>
        <authorList>
            <consortium name="The Broad Institute Genomics Platform"/>
            <consortium name="The Broad Institute Genome Sequencing Center for Infectious Disease"/>
            <person name="Wu L."/>
            <person name="Ma J."/>
        </authorList>
    </citation>
    <scope>NUCLEOTIDE SEQUENCE [LARGE SCALE GENOMIC DNA]</scope>
    <source>
        <strain evidence="6">CCUG 56608</strain>
    </source>
</reference>
<accession>A0ABW3NAJ7</accession>